<name>A0A6J5MM18_9CAUD</name>
<dbReference type="Gene3D" id="3.40.50.300">
    <property type="entry name" value="P-loop containing nucleotide triphosphate hydrolases"/>
    <property type="match status" value="1"/>
</dbReference>
<dbReference type="EMBL" id="LR796469">
    <property type="protein sequence ID" value="CAB4146623.1"/>
    <property type="molecule type" value="Genomic_DNA"/>
</dbReference>
<dbReference type="EMBL" id="LR797106">
    <property type="protein sequence ID" value="CAB4187534.1"/>
    <property type="molecule type" value="Genomic_DNA"/>
</dbReference>
<sequence>MQLPIYTSEDEQKLMVELWSPQIKDDPEAFVLLAFPWGQKNTPLHKFKGPRKWQREVLRDIKAHIDGNKGKIQMDTLREAVSSGRGIGKSALVSWLVLWMLTTRIGGSVIISANSESQLRSVTWAELTKWSAMAINNHWFEISATKLVPAQWLCELVERDLKKGTRYWAAEGKLWSAENPDSYAGVHNQDGMMLIFDESSGIPNPIWEVGAGFFTENTPDRYWFAFSNPRRHEGYFFECFHAKRAFWNTRCVDARTVEDTDKQVYAQIIAEYGEDSPQARVEVYGEFPYASEDQFINPQLVEDAMQRERWKDITAPILLGIDPARGGADSTVLVVRQGRDIVAIKRYLGEDTMTIVGRVIEAIEEYKPTLSIIDEGGLGYGILDRLTEQRYKVRGVNFGWNAKNPIMWGNKRAEMWGLMKDWLRIASIPIDRQLKADLVGPMKKPNSSGTIFLEGKKEMRSRGLASPDAADALAVTFAFPVAHREYREPVRRINSQSASVTNSWMGS</sequence>
<accession>A0A6J5MM18</accession>
<gene>
    <name evidence="2" type="ORF">UFOVP1161_50</name>
    <name evidence="1" type="ORF">UFOVP501_50</name>
</gene>
<reference evidence="1" key="1">
    <citation type="submission" date="2020-04" db="EMBL/GenBank/DDBJ databases">
        <authorList>
            <person name="Chiriac C."/>
            <person name="Salcher M."/>
            <person name="Ghai R."/>
            <person name="Kavagutti S V."/>
        </authorList>
    </citation>
    <scope>NUCLEOTIDE SEQUENCE</scope>
</reference>
<protein>
    <recommendedName>
        <fullName evidence="3">Terminase</fullName>
    </recommendedName>
</protein>
<evidence type="ECO:0000313" key="1">
    <source>
        <dbReference type="EMBL" id="CAB4146623.1"/>
    </source>
</evidence>
<evidence type="ECO:0000313" key="2">
    <source>
        <dbReference type="EMBL" id="CAB4187534.1"/>
    </source>
</evidence>
<organism evidence="1">
    <name type="scientific">uncultured Caudovirales phage</name>
    <dbReference type="NCBI Taxonomy" id="2100421"/>
    <lineage>
        <taxon>Viruses</taxon>
        <taxon>Duplodnaviria</taxon>
        <taxon>Heunggongvirae</taxon>
        <taxon>Uroviricota</taxon>
        <taxon>Caudoviricetes</taxon>
        <taxon>Peduoviridae</taxon>
        <taxon>Maltschvirus</taxon>
        <taxon>Maltschvirus maltsch</taxon>
    </lineage>
</organism>
<evidence type="ECO:0008006" key="3">
    <source>
        <dbReference type="Google" id="ProtNLM"/>
    </source>
</evidence>
<dbReference type="InterPro" id="IPR027417">
    <property type="entry name" value="P-loop_NTPase"/>
</dbReference>
<proteinExistence type="predicted"/>
<dbReference type="Gene3D" id="3.30.420.240">
    <property type="match status" value="1"/>
</dbReference>